<evidence type="ECO:0000256" key="4">
    <source>
        <dbReference type="ARBA" id="ARBA00022723"/>
    </source>
</evidence>
<proteinExistence type="inferred from homology"/>
<dbReference type="PROSITE" id="PS00758">
    <property type="entry name" value="ARGE_DAPE_CPG2_1"/>
    <property type="match status" value="1"/>
</dbReference>
<comment type="similarity">
    <text evidence="2">Belongs to the peptidase M20A family.</text>
</comment>
<dbReference type="Proteomes" id="UP000675664">
    <property type="component" value="Unassembled WGS sequence"/>
</dbReference>
<reference evidence="10" key="2">
    <citation type="submission" date="2021-04" db="EMBL/GenBank/DDBJ databases">
        <authorList>
            <person name="Liu J."/>
        </authorList>
    </citation>
    <scope>NUCLEOTIDE SEQUENCE</scope>
    <source>
        <strain evidence="10">BAD-6</strain>
    </source>
</reference>
<dbReference type="PANTHER" id="PTHR43808:SF31">
    <property type="entry name" value="N-ACETYL-L-CITRULLINE DEACETYLASE"/>
    <property type="match status" value="1"/>
</dbReference>
<evidence type="ECO:0000256" key="6">
    <source>
        <dbReference type="ARBA" id="ARBA00022833"/>
    </source>
</evidence>
<keyword evidence="3" id="KW-0645">Protease</keyword>
<dbReference type="GO" id="GO:0008270">
    <property type="term" value="F:zinc ion binding"/>
    <property type="evidence" value="ECO:0007669"/>
    <property type="project" value="InterPro"/>
</dbReference>
<sequence>MNNKIQKILDSYQNEMVETLQKLIRIKSVVEEGSPSSPFGEGIRESLDFIMELGKAKGFECNSFDHYACELNLGEGEESVGVVSHLDVVPEGSGWSFGPYGGELVDGKIYGRGAVDDKGPLVASFYACLAIKESGETISKKIKHIIGTNEEGGRFPCIEHYKKNGRVPGCGIVPDSWFPVAYAEKGFYNYQFTKKLESSSGIDSDRLPRLVDISGGEALNIVPMKARASFFCDHKDSAKIKSAIDAFPFADRVTIEEEKNILTIIVKGKAAHASTPEIGINAIAILLQLLTKINFLPYDLFNTIHSLADLVANDYDGTGLGVNYSDHTGDLTNNIGIISFQDETLHLKMNIRCPVTFHKEDLESKLSAKANENQMSYELLNYSPPFYMEPEHPMIRLLTGIYQEFTGDKETKPKAHGGGSYARILENFVPFGPSIEGEELCFHKQNEHISCERLFLLSKIYAEALYQLAK</sequence>
<dbReference type="InterPro" id="IPR002933">
    <property type="entry name" value="Peptidase_M20"/>
</dbReference>
<organism evidence="10 11">
    <name type="scientific">Sinanaerobacter chloroacetimidivorans</name>
    <dbReference type="NCBI Taxonomy" id="2818044"/>
    <lineage>
        <taxon>Bacteria</taxon>
        <taxon>Bacillati</taxon>
        <taxon>Bacillota</taxon>
        <taxon>Clostridia</taxon>
        <taxon>Peptostreptococcales</taxon>
        <taxon>Anaerovoracaceae</taxon>
        <taxon>Sinanaerobacter</taxon>
    </lineage>
</organism>
<keyword evidence="8" id="KW-0482">Metalloprotease</keyword>
<dbReference type="GO" id="GO:0006526">
    <property type="term" value="P:L-arginine biosynthetic process"/>
    <property type="evidence" value="ECO:0007669"/>
    <property type="project" value="TreeGrafter"/>
</dbReference>
<evidence type="ECO:0000256" key="7">
    <source>
        <dbReference type="ARBA" id="ARBA00022997"/>
    </source>
</evidence>
<dbReference type="InterPro" id="IPR011650">
    <property type="entry name" value="Peptidase_M20_dimer"/>
</dbReference>
<dbReference type="InterPro" id="IPR001261">
    <property type="entry name" value="ArgE/DapE_CS"/>
</dbReference>
<gene>
    <name evidence="10" type="ORF">KCX82_10520</name>
</gene>
<dbReference type="EC" id="3.4.13.-" evidence="10"/>
<dbReference type="Gene3D" id="3.30.70.360">
    <property type="match status" value="2"/>
</dbReference>
<dbReference type="GO" id="GO:0016805">
    <property type="term" value="F:dipeptidase activity"/>
    <property type="evidence" value="ECO:0007669"/>
    <property type="project" value="UniProtKB-KW"/>
</dbReference>
<dbReference type="NCBIfam" id="TIGR01887">
    <property type="entry name" value="dipeptidaselike"/>
    <property type="match status" value="1"/>
</dbReference>
<dbReference type="RefSeq" id="WP_227018438.1">
    <property type="nucleotide sequence ID" value="NZ_JAGSND010000006.1"/>
</dbReference>
<dbReference type="PANTHER" id="PTHR43808">
    <property type="entry name" value="ACETYLORNITHINE DEACETYLASE"/>
    <property type="match status" value="1"/>
</dbReference>
<keyword evidence="11" id="KW-1185">Reference proteome</keyword>
<dbReference type="GO" id="GO:0008237">
    <property type="term" value="F:metallopeptidase activity"/>
    <property type="evidence" value="ECO:0007669"/>
    <property type="project" value="UniProtKB-KW"/>
</dbReference>
<dbReference type="AlphaFoldDB" id="A0A8J7W0U5"/>
<evidence type="ECO:0000256" key="3">
    <source>
        <dbReference type="ARBA" id="ARBA00022670"/>
    </source>
</evidence>
<accession>A0A8J7W0U5</accession>
<keyword evidence="6" id="KW-0862">Zinc</keyword>
<evidence type="ECO:0000256" key="2">
    <source>
        <dbReference type="ARBA" id="ARBA00006247"/>
    </source>
</evidence>
<dbReference type="Pfam" id="PF01546">
    <property type="entry name" value="Peptidase_M20"/>
    <property type="match status" value="1"/>
</dbReference>
<dbReference type="SUPFAM" id="SSF55031">
    <property type="entry name" value="Bacterial exopeptidase dimerisation domain"/>
    <property type="match status" value="1"/>
</dbReference>
<keyword evidence="4" id="KW-0479">Metal-binding</keyword>
<evidence type="ECO:0000313" key="10">
    <source>
        <dbReference type="EMBL" id="MBR0598309.1"/>
    </source>
</evidence>
<dbReference type="Pfam" id="PF07687">
    <property type="entry name" value="M20_dimer"/>
    <property type="match status" value="1"/>
</dbReference>
<dbReference type="InterPro" id="IPR010964">
    <property type="entry name" value="M20A_pepV-rel"/>
</dbReference>
<dbReference type="InterPro" id="IPR036264">
    <property type="entry name" value="Bact_exopeptidase_dim_dom"/>
</dbReference>
<dbReference type="InterPro" id="IPR050072">
    <property type="entry name" value="Peptidase_M20A"/>
</dbReference>
<dbReference type="GO" id="GO:0008777">
    <property type="term" value="F:acetylornithine deacetylase activity"/>
    <property type="evidence" value="ECO:0007669"/>
    <property type="project" value="TreeGrafter"/>
</dbReference>
<dbReference type="SUPFAM" id="SSF53187">
    <property type="entry name" value="Zn-dependent exopeptidases"/>
    <property type="match status" value="1"/>
</dbReference>
<comment type="cofactor">
    <cofactor evidence="1">
        <name>Zn(2+)</name>
        <dbReference type="ChEBI" id="CHEBI:29105"/>
    </cofactor>
</comment>
<keyword evidence="7 10" id="KW-0224">Dipeptidase</keyword>
<evidence type="ECO:0000313" key="11">
    <source>
        <dbReference type="Proteomes" id="UP000675664"/>
    </source>
</evidence>
<evidence type="ECO:0000256" key="5">
    <source>
        <dbReference type="ARBA" id="ARBA00022801"/>
    </source>
</evidence>
<protein>
    <submittedName>
        <fullName evidence="10">Sapep family Mn(2+)-dependent dipeptidase</fullName>
        <ecNumber evidence="10">3.4.13.-</ecNumber>
    </submittedName>
</protein>
<reference evidence="10" key="1">
    <citation type="submission" date="2021-04" db="EMBL/GenBank/DDBJ databases">
        <title>Sinoanaerobacter chloroacetimidivorans sp. nov., an obligate anaerobic bacterium isolated from anaerobic sludge.</title>
        <authorList>
            <person name="Bao Y."/>
        </authorList>
    </citation>
    <scope>NUCLEOTIDE SEQUENCE</scope>
    <source>
        <strain evidence="10">BAD-6</strain>
    </source>
</reference>
<evidence type="ECO:0000256" key="1">
    <source>
        <dbReference type="ARBA" id="ARBA00001947"/>
    </source>
</evidence>
<comment type="caution">
    <text evidence="10">The sequence shown here is derived from an EMBL/GenBank/DDBJ whole genome shotgun (WGS) entry which is preliminary data.</text>
</comment>
<dbReference type="GO" id="GO:0006508">
    <property type="term" value="P:proteolysis"/>
    <property type="evidence" value="ECO:0007669"/>
    <property type="project" value="UniProtKB-KW"/>
</dbReference>
<feature type="domain" description="Peptidase M20 dimerisation" evidence="9">
    <location>
        <begin position="263"/>
        <end position="296"/>
    </location>
</feature>
<keyword evidence="5 10" id="KW-0378">Hydrolase</keyword>
<evidence type="ECO:0000256" key="8">
    <source>
        <dbReference type="ARBA" id="ARBA00023049"/>
    </source>
</evidence>
<name>A0A8J7W0U5_9FIRM</name>
<dbReference type="Gene3D" id="3.40.630.10">
    <property type="entry name" value="Zn peptidases"/>
    <property type="match status" value="1"/>
</dbReference>
<evidence type="ECO:0000259" key="9">
    <source>
        <dbReference type="Pfam" id="PF07687"/>
    </source>
</evidence>
<dbReference type="EMBL" id="JAGSND010000006">
    <property type="protein sequence ID" value="MBR0598309.1"/>
    <property type="molecule type" value="Genomic_DNA"/>
</dbReference>